<name>A0A4D7C787_9SPHN</name>
<accession>A0A4D7C787</accession>
<protein>
    <submittedName>
        <fullName evidence="3">DUF2061 domain-containing protein</fullName>
    </submittedName>
</protein>
<dbReference type="Pfam" id="PF09834">
    <property type="entry name" value="DUF2061"/>
    <property type="match status" value="1"/>
</dbReference>
<evidence type="ECO:0000256" key="1">
    <source>
        <dbReference type="SAM" id="Phobius"/>
    </source>
</evidence>
<dbReference type="RefSeq" id="WP_222873813.1">
    <property type="nucleotide sequence ID" value="NZ_CP039704.1"/>
</dbReference>
<feature type="transmembrane region" description="Helical" evidence="1">
    <location>
        <begin position="32"/>
        <end position="50"/>
    </location>
</feature>
<feature type="domain" description="DUF2061" evidence="2">
    <location>
        <begin position="14"/>
        <end position="48"/>
    </location>
</feature>
<evidence type="ECO:0000313" key="4">
    <source>
        <dbReference type="Proteomes" id="UP000298714"/>
    </source>
</evidence>
<sequence>MLREILKVSGAVPLHLLIGIGVALAVTGSWQMAGAIAIIEPVVAAVVLWGTRSCGTSRCRTPMVCAPLPRWLRRGTISAAAHAVNASRVATLPAR</sequence>
<keyword evidence="4" id="KW-1185">Reference proteome</keyword>
<keyword evidence="1" id="KW-1133">Transmembrane helix</keyword>
<keyword evidence="1" id="KW-0812">Transmembrane</keyword>
<reference evidence="4" key="1">
    <citation type="submission" date="2019-04" db="EMBL/GenBank/DDBJ databases">
        <title>Complete genome sequence of Sphingomonas sp. W1-2-3.</title>
        <authorList>
            <person name="Im W.T."/>
        </authorList>
    </citation>
    <scope>NUCLEOTIDE SEQUENCE [LARGE SCALE GENOMIC DNA]</scope>
    <source>
        <strain evidence="4">W1-2-3</strain>
    </source>
</reference>
<evidence type="ECO:0000259" key="2">
    <source>
        <dbReference type="Pfam" id="PF09834"/>
    </source>
</evidence>
<proteinExistence type="predicted"/>
<dbReference type="Proteomes" id="UP000298714">
    <property type="component" value="Chromosome"/>
</dbReference>
<organism evidence="3 4">
    <name type="scientific">Hankyongella ginsenosidimutans</name>
    <dbReference type="NCBI Taxonomy" id="1763828"/>
    <lineage>
        <taxon>Bacteria</taxon>
        <taxon>Pseudomonadati</taxon>
        <taxon>Pseudomonadota</taxon>
        <taxon>Alphaproteobacteria</taxon>
        <taxon>Sphingomonadales</taxon>
        <taxon>Sphingomonadaceae</taxon>
        <taxon>Hankyongella</taxon>
    </lineage>
</organism>
<dbReference type="KEGG" id="hgn:E6W36_03675"/>
<gene>
    <name evidence="3" type="ORF">E6W36_03675</name>
</gene>
<dbReference type="AlphaFoldDB" id="A0A4D7C787"/>
<evidence type="ECO:0000313" key="3">
    <source>
        <dbReference type="EMBL" id="QCI79008.1"/>
    </source>
</evidence>
<keyword evidence="1" id="KW-0472">Membrane</keyword>
<dbReference type="EMBL" id="CP039704">
    <property type="protein sequence ID" value="QCI79008.1"/>
    <property type="molecule type" value="Genomic_DNA"/>
</dbReference>
<feature type="transmembrane region" description="Helical" evidence="1">
    <location>
        <begin position="5"/>
        <end position="26"/>
    </location>
</feature>
<dbReference type="InterPro" id="IPR018638">
    <property type="entry name" value="DUF2061_membrane"/>
</dbReference>